<evidence type="ECO:0000256" key="9">
    <source>
        <dbReference type="ARBA" id="ARBA00023014"/>
    </source>
</evidence>
<evidence type="ECO:0000256" key="4">
    <source>
        <dbReference type="ARBA" id="ARBA00022485"/>
    </source>
</evidence>
<proteinExistence type="inferred from homology"/>
<dbReference type="GO" id="GO:0005658">
    <property type="term" value="C:alpha DNA polymerase:primase complex"/>
    <property type="evidence" value="ECO:0007669"/>
    <property type="project" value="TreeGrafter"/>
</dbReference>
<dbReference type="AlphaFoldDB" id="A0A8J6LKU7"/>
<keyword evidence="5" id="KW-0639">Primosome</keyword>
<dbReference type="Gene3D" id="1.20.930.80">
    <property type="match status" value="1"/>
</dbReference>
<keyword evidence="4" id="KW-0004">4Fe-4S</keyword>
<dbReference type="GO" id="GO:0046872">
    <property type="term" value="F:metal ion binding"/>
    <property type="evidence" value="ECO:0007669"/>
    <property type="project" value="UniProtKB-KW"/>
</dbReference>
<evidence type="ECO:0000256" key="1">
    <source>
        <dbReference type="ARBA" id="ARBA00001966"/>
    </source>
</evidence>
<evidence type="ECO:0000313" key="11">
    <source>
        <dbReference type="EMBL" id="KAH0822337.1"/>
    </source>
</evidence>
<keyword evidence="10" id="KW-0238">DNA-binding</keyword>
<evidence type="ECO:0000256" key="10">
    <source>
        <dbReference type="ARBA" id="ARBA00023125"/>
    </source>
</evidence>
<keyword evidence="12" id="KW-1185">Reference proteome</keyword>
<sequence>MDFTAHRRVKKTIISDSLNDLYPHDLTMYAEPPGNVISLSEFEDIALERLQLFRILEQAALKGHKLYSDDWKACIKEDLTKAGLKKYSRQLSGACTNSDLDYQARRADHISHFILRLAYCRSEDLRRWFLSRELEWFRLRFIAQSRDSIKNFLQNNNFLYTPISEDEKSSLREELTSSTAGLSIFETTEFYKIPFTEVCSLVRNRKVFLKQGLAYIPASELVVCVLSRFRASLSEGLNVGIQSPLATI</sequence>
<gene>
    <name evidence="11" type="ORF">GEV33_000454</name>
</gene>
<keyword evidence="7" id="KW-0479">Metal-binding</keyword>
<reference evidence="11" key="2">
    <citation type="submission" date="2021-08" db="EMBL/GenBank/DDBJ databases">
        <authorList>
            <person name="Eriksson T."/>
        </authorList>
    </citation>
    <scope>NUCLEOTIDE SEQUENCE</scope>
    <source>
        <strain evidence="11">Stoneville</strain>
        <tissue evidence="11">Whole head</tissue>
    </source>
</reference>
<comment type="caution">
    <text evidence="11">The sequence shown here is derived from an EMBL/GenBank/DDBJ whole genome shotgun (WGS) entry which is preliminary data.</text>
</comment>
<keyword evidence="6" id="KW-0235">DNA replication</keyword>
<dbReference type="InterPro" id="IPR007238">
    <property type="entry name" value="DNA_primase_lsu_euk/arc"/>
</dbReference>
<accession>A0A8J6LKU7</accession>
<organism evidence="11 12">
    <name type="scientific">Tenebrio molitor</name>
    <name type="common">Yellow mealworm beetle</name>
    <dbReference type="NCBI Taxonomy" id="7067"/>
    <lineage>
        <taxon>Eukaryota</taxon>
        <taxon>Metazoa</taxon>
        <taxon>Ecdysozoa</taxon>
        <taxon>Arthropoda</taxon>
        <taxon>Hexapoda</taxon>
        <taxon>Insecta</taxon>
        <taxon>Pterygota</taxon>
        <taxon>Neoptera</taxon>
        <taxon>Endopterygota</taxon>
        <taxon>Coleoptera</taxon>
        <taxon>Polyphaga</taxon>
        <taxon>Cucujiformia</taxon>
        <taxon>Tenebrionidae</taxon>
        <taxon>Tenebrio</taxon>
    </lineage>
</organism>
<comment type="cofactor">
    <cofactor evidence="1">
        <name>[4Fe-4S] cluster</name>
        <dbReference type="ChEBI" id="CHEBI:49883"/>
    </cofactor>
</comment>
<evidence type="ECO:0000256" key="2">
    <source>
        <dbReference type="ARBA" id="ARBA00010564"/>
    </source>
</evidence>
<dbReference type="GO" id="GO:0006270">
    <property type="term" value="P:DNA replication initiation"/>
    <property type="evidence" value="ECO:0007669"/>
    <property type="project" value="UniProtKB-ARBA"/>
</dbReference>
<evidence type="ECO:0000256" key="3">
    <source>
        <dbReference type="ARBA" id="ARBA00019038"/>
    </source>
</evidence>
<dbReference type="GO" id="GO:0003677">
    <property type="term" value="F:DNA binding"/>
    <property type="evidence" value="ECO:0007669"/>
    <property type="project" value="UniProtKB-KW"/>
</dbReference>
<evidence type="ECO:0000256" key="8">
    <source>
        <dbReference type="ARBA" id="ARBA00023004"/>
    </source>
</evidence>
<comment type="similarity">
    <text evidence="2">Belongs to the eukaryotic-type primase large subunit family.</text>
</comment>
<dbReference type="GO" id="GO:0051539">
    <property type="term" value="F:4 iron, 4 sulfur cluster binding"/>
    <property type="evidence" value="ECO:0007669"/>
    <property type="project" value="UniProtKB-KW"/>
</dbReference>
<reference evidence="11" key="1">
    <citation type="journal article" date="2020" name="J Insects Food Feed">
        <title>The yellow mealworm (Tenebrio molitor) genome: a resource for the emerging insects as food and feed industry.</title>
        <authorList>
            <person name="Eriksson T."/>
            <person name="Andere A."/>
            <person name="Kelstrup H."/>
            <person name="Emery V."/>
            <person name="Picard C."/>
        </authorList>
    </citation>
    <scope>NUCLEOTIDE SEQUENCE</scope>
    <source>
        <strain evidence="11">Stoneville</strain>
        <tissue evidence="11">Whole head</tissue>
    </source>
</reference>
<dbReference type="PANTHER" id="PTHR10537:SF3">
    <property type="entry name" value="DNA PRIMASE LARGE SUBUNIT"/>
    <property type="match status" value="1"/>
</dbReference>
<name>A0A8J6LKU7_TENMO</name>
<evidence type="ECO:0000256" key="7">
    <source>
        <dbReference type="ARBA" id="ARBA00022723"/>
    </source>
</evidence>
<evidence type="ECO:0000313" key="12">
    <source>
        <dbReference type="Proteomes" id="UP000719412"/>
    </source>
</evidence>
<dbReference type="Pfam" id="PF26466">
    <property type="entry name" value="DNA_primase_lrg_N"/>
    <property type="match status" value="1"/>
</dbReference>
<dbReference type="Proteomes" id="UP000719412">
    <property type="component" value="Unassembled WGS sequence"/>
</dbReference>
<dbReference type="GO" id="GO:0006269">
    <property type="term" value="P:DNA replication, synthesis of primer"/>
    <property type="evidence" value="ECO:0007669"/>
    <property type="project" value="UniProtKB-KW"/>
</dbReference>
<keyword evidence="9" id="KW-0411">Iron-sulfur</keyword>
<keyword evidence="8" id="KW-0408">Iron</keyword>
<dbReference type="FunFam" id="1.20.930.80:FF:000001">
    <property type="entry name" value="DNA primase large subunit"/>
    <property type="match status" value="1"/>
</dbReference>
<evidence type="ECO:0000256" key="5">
    <source>
        <dbReference type="ARBA" id="ARBA00022515"/>
    </source>
</evidence>
<evidence type="ECO:0000256" key="6">
    <source>
        <dbReference type="ARBA" id="ARBA00022705"/>
    </source>
</evidence>
<dbReference type="PANTHER" id="PTHR10537">
    <property type="entry name" value="DNA PRIMASE LARGE SUBUNIT"/>
    <property type="match status" value="1"/>
</dbReference>
<protein>
    <recommendedName>
        <fullName evidence="3">DNA primase large subunit</fullName>
    </recommendedName>
</protein>
<dbReference type="EMBL" id="JABDTM020002902">
    <property type="protein sequence ID" value="KAH0822337.1"/>
    <property type="molecule type" value="Genomic_DNA"/>
</dbReference>